<reference evidence="2" key="1">
    <citation type="submission" date="2020-02" db="EMBL/GenBank/DDBJ databases">
        <authorList>
            <person name="Meier V. D."/>
        </authorList>
    </citation>
    <scope>NUCLEOTIDE SEQUENCE</scope>
    <source>
        <strain evidence="2">AVDCRST_MAG35</strain>
    </source>
</reference>
<feature type="compositionally biased region" description="Low complexity" evidence="1">
    <location>
        <begin position="72"/>
        <end position="81"/>
    </location>
</feature>
<feature type="non-terminal residue" evidence="2">
    <location>
        <position position="81"/>
    </location>
</feature>
<accession>A0A6J4QBI3</accession>
<organism evidence="2">
    <name type="scientific">uncultured Quadrisphaera sp</name>
    <dbReference type="NCBI Taxonomy" id="904978"/>
    <lineage>
        <taxon>Bacteria</taxon>
        <taxon>Bacillati</taxon>
        <taxon>Actinomycetota</taxon>
        <taxon>Actinomycetes</taxon>
        <taxon>Kineosporiales</taxon>
        <taxon>Kineosporiaceae</taxon>
        <taxon>Quadrisphaera</taxon>
        <taxon>environmental samples</taxon>
    </lineage>
</organism>
<dbReference type="EMBL" id="CADCUY010000546">
    <property type="protein sequence ID" value="CAA9433487.1"/>
    <property type="molecule type" value="Genomic_DNA"/>
</dbReference>
<gene>
    <name evidence="2" type="ORF">AVDCRST_MAG35-2761</name>
</gene>
<evidence type="ECO:0000256" key="1">
    <source>
        <dbReference type="SAM" id="MobiDB-lite"/>
    </source>
</evidence>
<name>A0A6J4QBI3_9ACTN</name>
<proteinExistence type="predicted"/>
<sequence length="81" mass="8074">MPRTAPAPGPLTCAYPSRVTASPSAGTARAPGAASLVERSPAPGPDRLLADLVPPPHFAEASFASYRPDPAQPSQAAAVAA</sequence>
<dbReference type="AlphaFoldDB" id="A0A6J4QBI3"/>
<evidence type="ECO:0000313" key="2">
    <source>
        <dbReference type="EMBL" id="CAA9433487.1"/>
    </source>
</evidence>
<protein>
    <submittedName>
        <fullName evidence="2">ATPase, AFG1 family</fullName>
    </submittedName>
</protein>
<feature type="region of interest" description="Disordered" evidence="1">
    <location>
        <begin position="1"/>
        <end position="81"/>
    </location>
</feature>